<dbReference type="RefSeq" id="WP_301590610.1">
    <property type="nucleotide sequence ID" value="NZ_JAPFQI010000009.1"/>
</dbReference>
<name>A0ABT3NWL0_9PROT</name>
<sequence length="65" mass="7295">MRRLPPEMPPGWALRVTPNHRLRLETEAEPRDTAPGLLSEMVRFALSLDPYLERLEAAGVGNAKT</sequence>
<organism evidence="1 2">
    <name type="scientific">Sabulicella glaciei</name>
    <dbReference type="NCBI Taxonomy" id="2984948"/>
    <lineage>
        <taxon>Bacteria</taxon>
        <taxon>Pseudomonadati</taxon>
        <taxon>Pseudomonadota</taxon>
        <taxon>Alphaproteobacteria</taxon>
        <taxon>Acetobacterales</taxon>
        <taxon>Acetobacteraceae</taxon>
        <taxon>Sabulicella</taxon>
    </lineage>
</organism>
<gene>
    <name evidence="1" type="ORF">OF850_12970</name>
</gene>
<proteinExistence type="predicted"/>
<keyword evidence="2" id="KW-1185">Reference proteome</keyword>
<dbReference type="EMBL" id="JAPFQI010000009">
    <property type="protein sequence ID" value="MCW8086545.1"/>
    <property type="molecule type" value="Genomic_DNA"/>
</dbReference>
<reference evidence="1 2" key="1">
    <citation type="submission" date="2022-10" db="EMBL/GenBank/DDBJ databases">
        <title>Roseococcus glaciei nov., sp. nov., isolated from glacier.</title>
        <authorList>
            <person name="Liu Q."/>
            <person name="Xin Y.-H."/>
        </authorList>
    </citation>
    <scope>NUCLEOTIDE SEQUENCE [LARGE SCALE GENOMIC DNA]</scope>
    <source>
        <strain evidence="1 2">MDT2-1-1</strain>
    </source>
</reference>
<dbReference type="Proteomes" id="UP001526430">
    <property type="component" value="Unassembled WGS sequence"/>
</dbReference>
<comment type="caution">
    <text evidence="1">The sequence shown here is derived from an EMBL/GenBank/DDBJ whole genome shotgun (WGS) entry which is preliminary data.</text>
</comment>
<accession>A0ABT3NWL0</accession>
<evidence type="ECO:0000313" key="2">
    <source>
        <dbReference type="Proteomes" id="UP001526430"/>
    </source>
</evidence>
<evidence type="ECO:0000313" key="1">
    <source>
        <dbReference type="EMBL" id="MCW8086545.1"/>
    </source>
</evidence>
<protein>
    <submittedName>
        <fullName evidence="1">Uncharacterized protein</fullName>
    </submittedName>
</protein>